<protein>
    <submittedName>
        <fullName evidence="1">Unannotated protein</fullName>
    </submittedName>
</protein>
<dbReference type="AlphaFoldDB" id="A0A6J7EU58"/>
<reference evidence="1" key="1">
    <citation type="submission" date="2020-05" db="EMBL/GenBank/DDBJ databases">
        <authorList>
            <person name="Chiriac C."/>
            <person name="Salcher M."/>
            <person name="Ghai R."/>
            <person name="Kavagutti S V."/>
        </authorList>
    </citation>
    <scope>NUCLEOTIDE SEQUENCE</scope>
</reference>
<accession>A0A6J7EU58</accession>
<name>A0A6J7EU58_9ZZZZ</name>
<sequence length="530" mass="59593">MLSPIECTYLGKSINQDKWDDRSLAGSDAKAALYRDSLKKLMALKPIDEIDRIAQKVMQERLESSLLLHDTDEEHLIWSVLSSPVSDMRGVFELMPHETDADFANIAARLAALGAAFDSWVTTISSLAVKGKTAARRQVEGVIDQLANHANGGYVSMAKRFDPELKHPEIHANALLAEGACTKLGAYLKNEYLPFANPIDAVGEERYALWARYFTGAELNLRETYEWGVQDLKRINDRMWSIAEKIKPGAKSLREVADVLDNDPKYFIKDKEGIIAFLQEFTDKTIERMNGEYFEIDDRIKTCEARYAPEGSGTAPYYNPPSEDLTRPGTTWLPSQGTEGFTWWHLISTWYHEAVPGHHLQCATTTIEKDRLSRYQRASAWISGYGEGWALYAERFMDELGAFDEPGIEMGYLSNQALRAARVVVDIGVHLGYKDENGNVWNADTVKDVLFEKALQSDAIAASERDRYLGLPGQAISYKVGERAWMKAREDAKARLGSDFSLKKFHTFALKIGPMGLDTFAVEMSNWDGN</sequence>
<dbReference type="PANTHER" id="PTHR33361:SF2">
    <property type="entry name" value="DUF885 DOMAIN-CONTAINING PROTEIN"/>
    <property type="match status" value="1"/>
</dbReference>
<dbReference type="InterPro" id="IPR010281">
    <property type="entry name" value="DUF885"/>
</dbReference>
<organism evidence="1">
    <name type="scientific">freshwater metagenome</name>
    <dbReference type="NCBI Taxonomy" id="449393"/>
    <lineage>
        <taxon>unclassified sequences</taxon>
        <taxon>metagenomes</taxon>
        <taxon>ecological metagenomes</taxon>
    </lineage>
</organism>
<dbReference type="PANTHER" id="PTHR33361">
    <property type="entry name" value="GLR0591 PROTEIN"/>
    <property type="match status" value="1"/>
</dbReference>
<gene>
    <name evidence="1" type="ORF">UFOPK3482_00495</name>
</gene>
<dbReference type="Pfam" id="PF05960">
    <property type="entry name" value="DUF885"/>
    <property type="match status" value="1"/>
</dbReference>
<dbReference type="EMBL" id="CAFBLZ010000030">
    <property type="protein sequence ID" value="CAB4884640.1"/>
    <property type="molecule type" value="Genomic_DNA"/>
</dbReference>
<proteinExistence type="predicted"/>
<evidence type="ECO:0000313" key="1">
    <source>
        <dbReference type="EMBL" id="CAB4884640.1"/>
    </source>
</evidence>